<keyword evidence="2" id="KW-1185">Reference proteome</keyword>
<reference evidence="1 2" key="1">
    <citation type="journal article" date="2020" name="J Geophys Res Biogeosci">
        <title>Magnetotaxis as an Adaptation to Enable Bacterial Shuttling of Microbial Sulfur and Sulfur Cycling Across Aquatic Oxic#Anoxic Interfaces.</title>
        <authorList>
            <person name="Li J."/>
            <person name="Liu P."/>
            <person name="Wang J."/>
            <person name="Roberts A.P."/>
            <person name="Pan Y."/>
        </authorList>
    </citation>
    <scope>NUCLEOTIDE SEQUENCE [LARGE SCALE GENOMIC DNA]</scope>
    <source>
        <strain evidence="1 2">MYR-1_YQ</strain>
    </source>
</reference>
<gene>
    <name evidence="1" type="ORF">HWQ67_02505</name>
</gene>
<evidence type="ECO:0000313" key="2">
    <source>
        <dbReference type="Proteomes" id="UP001196980"/>
    </source>
</evidence>
<comment type="caution">
    <text evidence="1">The sequence shown here is derived from an EMBL/GenBank/DDBJ whole genome shotgun (WGS) entry which is preliminary data.</text>
</comment>
<dbReference type="Proteomes" id="UP001196980">
    <property type="component" value="Unassembled WGS sequence"/>
</dbReference>
<sequence length="890" mass="96526">MMEVKLIPLHGGAVTALEKTAIPNGGFSMIQNMNPLFPGFEKRKGQAVQHTVADSSLETMTLYQFSKGAKTEIHSYRQLVDGSVQEATNNPPTVTTGAFGSDVLTAVSNAIPASWGNIDDICIFSDGVRQHQINIGTDRPPDAFIVFKNTTVPAIPEGGEDYTVEVRDSDTSTVATLTSVLQNHSLFIGSPVPLTSIKFTLTTVNVATATTALYYWGNTSGWTAVSGFSDGTLLSGATLGQNGSMSWTLAGADERPTYLFGLSMFWYRLKPSANLTTPISINTIGLNSSWQGIRNVWDGVLVDAIEAKVYRAAQLKYMTYGGSSIDVSKMVTGEDILYVATSEPARALFIDVGATPNITKATVTGSSNISFFDAGTGPGTDYIRSTDANFLSAGFQPGQSITVSGTTSNNGTTKILSVSSTVINVEAARLTTELDKSATITFGENTTTISEVARWTGSAWSAITMTEDTAGLTKSGFVSWTTLDVPERVQLEDSPYQAYWYRIKFDKTLSDKVNIGIQYIPHYDISDIGTLGKANGVWKNRALYSFTQYPEYCYVATSDEPLMLNGEDFAILAPGDGRNNAVRCVKKFHNEIIIWQEEKGTEGGCTTLYEGYTPKTFGKLLLSSNVGILNAKCAAVIDGVRTATATDEKIKTLAFWLSHYGVYVTDGKTVSRISAPINNYFNPMKTECIRNGYEDKMWLAYDSARNAIRVGLVSGGSATVPNIFPVFHIEDGTWTFDVLGQALSCIAEFEGASGNTFSLQYGGGSSDGFVYRLNTGADDVSTAIDSYIDQEIDGAGNWLQMRDVALRCKTQSAGNILQSFAINGNSTFLTDPLGTLTMVAENTGEPYRRHRWRVNLRGDHFTVRYRHATAAQSMLLLDVGYRITSIGDNR</sequence>
<dbReference type="EMBL" id="JABXWD010000024">
    <property type="protein sequence ID" value="MBV6340448.1"/>
    <property type="molecule type" value="Genomic_DNA"/>
</dbReference>
<dbReference type="RefSeq" id="WP_218251069.1">
    <property type="nucleotide sequence ID" value="NZ_JABXWD010000024.1"/>
</dbReference>
<accession>A0ABS6RW05</accession>
<evidence type="ECO:0000313" key="1">
    <source>
        <dbReference type="EMBL" id="MBV6340448.1"/>
    </source>
</evidence>
<organism evidence="1 2">
    <name type="scientific">Candidatus Magnetobacterium casense</name>
    <dbReference type="NCBI Taxonomy" id="1455061"/>
    <lineage>
        <taxon>Bacteria</taxon>
        <taxon>Pseudomonadati</taxon>
        <taxon>Nitrospirota</taxon>
        <taxon>Thermodesulfovibrionia</taxon>
        <taxon>Thermodesulfovibrionales</taxon>
        <taxon>Candidatus Magnetobacteriaceae</taxon>
        <taxon>Candidatus Magnetobacterium</taxon>
    </lineage>
</organism>
<proteinExistence type="predicted"/>
<name>A0ABS6RW05_9BACT</name>
<protein>
    <submittedName>
        <fullName evidence="1">Uncharacterized protein</fullName>
    </submittedName>
</protein>